<proteinExistence type="predicted"/>
<evidence type="ECO:0000313" key="1">
    <source>
        <dbReference type="EMBL" id="MEE1878507.1"/>
    </source>
</evidence>
<evidence type="ECO:0000313" key="2">
    <source>
        <dbReference type="Proteomes" id="UP001343492"/>
    </source>
</evidence>
<comment type="caution">
    <text evidence="1">The sequence shown here is derived from an EMBL/GenBank/DDBJ whole genome shotgun (WGS) entry which is preliminary data.</text>
</comment>
<dbReference type="Proteomes" id="UP001343492">
    <property type="component" value="Unassembled WGS sequence"/>
</dbReference>
<accession>A0ABU7GHQ3</accession>
<keyword evidence="2" id="KW-1185">Reference proteome</keyword>
<sequence>MSADEPIADADKKVQNPSMNMRQALCALLISITAACVGADVDGMEQCTVAAIGKETGAASLNASLDVPETFMMGAEITNGGISVHHDGCDFPLNSFFSKETAEHIIQNAPLETLSHHEGFFRVVDTSLSIWKFSDGSGETRFFVTGVHEMRPILKARLRTH</sequence>
<organism evidence="1 2">
    <name type="scientific">Altererythrobacter litoralis</name>
    <dbReference type="NCBI Taxonomy" id="3113904"/>
    <lineage>
        <taxon>Bacteria</taxon>
        <taxon>Pseudomonadati</taxon>
        <taxon>Pseudomonadota</taxon>
        <taxon>Alphaproteobacteria</taxon>
        <taxon>Sphingomonadales</taxon>
        <taxon>Erythrobacteraceae</taxon>
        <taxon>Altererythrobacter</taxon>
    </lineage>
</organism>
<dbReference type="RefSeq" id="WP_354145572.1">
    <property type="nucleotide sequence ID" value="NZ_JAZDQV010000017.1"/>
</dbReference>
<gene>
    <name evidence="1" type="ORF">VRS74_12530</name>
</gene>
<evidence type="ECO:0008006" key="3">
    <source>
        <dbReference type="Google" id="ProtNLM"/>
    </source>
</evidence>
<reference evidence="1 2" key="1">
    <citation type="submission" date="2024-01" db="EMBL/GenBank/DDBJ databases">
        <title>The genome sequence of Erythrobacteraceae sp. strain 1XM1-14.</title>
        <authorList>
            <person name="Liu Y."/>
        </authorList>
    </citation>
    <scope>NUCLEOTIDE SEQUENCE [LARGE SCALE GENOMIC DNA]</scope>
    <source>
        <strain evidence="1 2">1XM1-14</strain>
    </source>
</reference>
<dbReference type="EMBL" id="JAZDQV010000017">
    <property type="protein sequence ID" value="MEE1878507.1"/>
    <property type="molecule type" value="Genomic_DNA"/>
</dbReference>
<name>A0ABU7GHQ3_9SPHN</name>
<protein>
    <recommendedName>
        <fullName evidence="3">Lipoprotein</fullName>
    </recommendedName>
</protein>